<keyword evidence="6" id="KW-0539">Nucleus</keyword>
<dbReference type="GO" id="GO:0051315">
    <property type="term" value="P:attachment of mitotic spindle microtubules to kinetochore"/>
    <property type="evidence" value="ECO:0007669"/>
    <property type="project" value="TreeGrafter"/>
</dbReference>
<evidence type="ECO:0000256" key="6">
    <source>
        <dbReference type="ARBA" id="ARBA00023242"/>
    </source>
</evidence>
<dbReference type="Pfam" id="PF05557">
    <property type="entry name" value="MAD"/>
    <property type="match status" value="1"/>
</dbReference>
<evidence type="ECO:0000256" key="3">
    <source>
        <dbReference type="ARBA" id="ARBA00022019"/>
    </source>
</evidence>
<dbReference type="GO" id="GO:0005635">
    <property type="term" value="C:nuclear envelope"/>
    <property type="evidence" value="ECO:0007669"/>
    <property type="project" value="TreeGrafter"/>
</dbReference>
<dbReference type="RefSeq" id="XP_024330328.1">
    <property type="nucleotide sequence ID" value="XM_024476027.1"/>
</dbReference>
<name>A0A0F9WAF0_9MICR</name>
<evidence type="ECO:0000313" key="8">
    <source>
        <dbReference type="EMBL" id="KKO74586.1"/>
    </source>
</evidence>
<sequence length="107" mass="12250">MTSPLASITTDFENLKEYFIKYKKYITGILGYKIDLKDDKIILSSLYSFDSEDLLIFNINKENLELVNNSFASQFNNEIQIYLIKGGSVPAFLSAVTLNLFNQKTFT</sequence>
<dbReference type="GO" id="GO:0000776">
    <property type="term" value="C:kinetochore"/>
    <property type="evidence" value="ECO:0007669"/>
    <property type="project" value="TreeGrafter"/>
</dbReference>
<dbReference type="VEuPathDB" id="MicrosporidiaDB:G9O61_00g007750"/>
<dbReference type="PANTHER" id="PTHR23168:SF0">
    <property type="entry name" value="MITOTIC SPINDLE ASSEMBLY CHECKPOINT PROTEIN MAD1"/>
    <property type="match status" value="1"/>
</dbReference>
<dbReference type="VEuPathDB" id="MicrosporidiaDB:NCER_101097"/>
<dbReference type="GeneID" id="36320975"/>
<evidence type="ECO:0000256" key="4">
    <source>
        <dbReference type="ARBA" id="ARBA00022618"/>
    </source>
</evidence>
<dbReference type="Gene3D" id="3.30.457.60">
    <property type="match status" value="1"/>
</dbReference>
<comment type="similarity">
    <text evidence="2">Belongs to the MAD1 family.</text>
</comment>
<dbReference type="GO" id="GO:0051301">
    <property type="term" value="P:cell division"/>
    <property type="evidence" value="ECO:0007669"/>
    <property type="project" value="UniProtKB-KW"/>
</dbReference>
<accession>A0A0F9WAF0</accession>
<proteinExistence type="inferred from homology"/>
<evidence type="ECO:0000256" key="7">
    <source>
        <dbReference type="ARBA" id="ARBA00023306"/>
    </source>
</evidence>
<dbReference type="GO" id="GO:0072686">
    <property type="term" value="C:mitotic spindle"/>
    <property type="evidence" value="ECO:0007669"/>
    <property type="project" value="TreeGrafter"/>
</dbReference>
<keyword evidence="7" id="KW-0131">Cell cycle</keyword>
<evidence type="ECO:0000256" key="2">
    <source>
        <dbReference type="ARBA" id="ARBA00008029"/>
    </source>
</evidence>
<comment type="caution">
    <text evidence="8">The sequence shown here is derived from an EMBL/GenBank/DDBJ whole genome shotgun (WGS) entry which is preliminary data.</text>
</comment>
<dbReference type="GO" id="GO:0007094">
    <property type="term" value="P:mitotic spindle assembly checkpoint signaling"/>
    <property type="evidence" value="ECO:0007669"/>
    <property type="project" value="InterPro"/>
</dbReference>
<dbReference type="AlphaFoldDB" id="A0A0F9WAF0"/>
<dbReference type="Proteomes" id="UP000034350">
    <property type="component" value="Unassembled WGS sequence"/>
</dbReference>
<dbReference type="PANTHER" id="PTHR23168">
    <property type="entry name" value="MITOTIC SPINDLE ASSEMBLY CHECKPOINT PROTEIN MAD1 MITOTIC ARREST DEFICIENT-LIKE PROTEIN 1"/>
    <property type="match status" value="1"/>
</dbReference>
<keyword evidence="5" id="KW-0498">Mitosis</keyword>
<evidence type="ECO:0000313" key="9">
    <source>
        <dbReference type="Proteomes" id="UP000034350"/>
    </source>
</evidence>
<organism evidence="8 9">
    <name type="scientific">Vairimorpha ceranae</name>
    <dbReference type="NCBI Taxonomy" id="40302"/>
    <lineage>
        <taxon>Eukaryota</taxon>
        <taxon>Fungi</taxon>
        <taxon>Fungi incertae sedis</taxon>
        <taxon>Microsporidia</taxon>
        <taxon>Nosematidae</taxon>
        <taxon>Vairimorpha</taxon>
    </lineage>
</organism>
<gene>
    <name evidence="8" type="ORF">AAJ76_580009393</name>
</gene>
<dbReference type="OMA" id="NGRSYCA"/>
<dbReference type="InterPro" id="IPR008672">
    <property type="entry name" value="Mad1"/>
</dbReference>
<comment type="subcellular location">
    <subcellularLocation>
        <location evidence="1">Nucleus</location>
    </subcellularLocation>
</comment>
<keyword evidence="4" id="KW-0132">Cell division</keyword>
<keyword evidence="9" id="KW-1185">Reference proteome</keyword>
<protein>
    <recommendedName>
        <fullName evidence="3">Spindle assembly checkpoint component MAD1</fullName>
    </recommendedName>
</protein>
<dbReference type="OrthoDB" id="331602at2759"/>
<evidence type="ECO:0000256" key="1">
    <source>
        <dbReference type="ARBA" id="ARBA00004123"/>
    </source>
</evidence>
<dbReference type="EMBL" id="JPQZ01000058">
    <property type="protein sequence ID" value="KKO74586.1"/>
    <property type="molecule type" value="Genomic_DNA"/>
</dbReference>
<dbReference type="VEuPathDB" id="MicrosporidiaDB:AAJ76_580009393"/>
<reference evidence="8 9" key="1">
    <citation type="journal article" date="2015" name="Environ. Microbiol.">
        <title>Genome analyses suggest the presence of polyploidy and recent human-driven expansions in eight global populations of the honeybee pathogen Nosema ceranae.</title>
        <authorList>
            <person name="Pelin A."/>
            <person name="Selman M."/>
            <person name="Aris-Brosou S."/>
            <person name="Farinelli L."/>
            <person name="Corradi N."/>
        </authorList>
    </citation>
    <scope>NUCLEOTIDE SEQUENCE [LARGE SCALE GENOMIC DNA]</scope>
    <source>
        <strain evidence="8 9">PA08 1199</strain>
    </source>
</reference>
<evidence type="ECO:0000256" key="5">
    <source>
        <dbReference type="ARBA" id="ARBA00022776"/>
    </source>
</evidence>